<keyword evidence="1" id="KW-0175">Coiled coil</keyword>
<keyword evidence="3" id="KW-1185">Reference proteome</keyword>
<dbReference type="EMBL" id="BEXT01000001">
    <property type="protein sequence ID" value="GBC61885.1"/>
    <property type="molecule type" value="Genomic_DNA"/>
</dbReference>
<proteinExistence type="predicted"/>
<protein>
    <recommendedName>
        <fullName evidence="4">Tetratricopeptide repeat protein</fullName>
    </recommendedName>
</protein>
<dbReference type="AlphaFoldDB" id="A0A401FY49"/>
<gene>
    <name evidence="2" type="ORF">DENIS_2847</name>
</gene>
<dbReference type="RefSeq" id="WP_124329117.1">
    <property type="nucleotide sequence ID" value="NZ_BEXT01000001.1"/>
</dbReference>
<reference evidence="3" key="1">
    <citation type="submission" date="2017-11" db="EMBL/GenBank/DDBJ databases">
        <authorList>
            <person name="Watanabe M."/>
            <person name="Kojima H."/>
        </authorList>
    </citation>
    <scope>NUCLEOTIDE SEQUENCE [LARGE SCALE GENOMIC DNA]</scope>
    <source>
        <strain evidence="3">Tokyo 01</strain>
    </source>
</reference>
<comment type="caution">
    <text evidence="2">The sequence shown here is derived from an EMBL/GenBank/DDBJ whole genome shotgun (WGS) entry which is preliminary data.</text>
</comment>
<dbReference type="Proteomes" id="UP000288096">
    <property type="component" value="Unassembled WGS sequence"/>
</dbReference>
<name>A0A401FY49_9BACT</name>
<evidence type="ECO:0000256" key="1">
    <source>
        <dbReference type="SAM" id="Coils"/>
    </source>
</evidence>
<evidence type="ECO:0008006" key="4">
    <source>
        <dbReference type="Google" id="ProtNLM"/>
    </source>
</evidence>
<evidence type="ECO:0000313" key="3">
    <source>
        <dbReference type="Proteomes" id="UP000288096"/>
    </source>
</evidence>
<reference evidence="3" key="2">
    <citation type="submission" date="2019-01" db="EMBL/GenBank/DDBJ databases">
        <title>Genome sequence of Desulfonema ishimotonii strain Tokyo 01.</title>
        <authorList>
            <person name="Fukui M."/>
        </authorList>
    </citation>
    <scope>NUCLEOTIDE SEQUENCE [LARGE SCALE GENOMIC DNA]</scope>
    <source>
        <strain evidence="3">Tokyo 01</strain>
    </source>
</reference>
<organism evidence="2 3">
    <name type="scientific">Desulfonema ishimotonii</name>
    <dbReference type="NCBI Taxonomy" id="45657"/>
    <lineage>
        <taxon>Bacteria</taxon>
        <taxon>Pseudomonadati</taxon>
        <taxon>Thermodesulfobacteriota</taxon>
        <taxon>Desulfobacteria</taxon>
        <taxon>Desulfobacterales</taxon>
        <taxon>Desulfococcaceae</taxon>
        <taxon>Desulfonema</taxon>
    </lineage>
</organism>
<dbReference type="Gene3D" id="1.25.40.10">
    <property type="entry name" value="Tetratricopeptide repeat domain"/>
    <property type="match status" value="2"/>
</dbReference>
<evidence type="ECO:0000313" key="2">
    <source>
        <dbReference type="EMBL" id="GBC61885.1"/>
    </source>
</evidence>
<sequence>MDVENVRVYLNGEIEGLAHPDRPLVREFIPTGKITVTVRADGLPVQSDTARIRAAQRTDVRFGLRAHSPGIRKLTAQGDVRFEKGRYLSPEGRSAFDAYRKVLAADPGNTHARSRILKIMAHFRQAGDRAYRQKDYAGAGKSYRHYRAVAEYAAATFGDSSTKAGLQAVRQRLVTLDHLNRPPEDLLKDGDRYFKRQRYLLPENENAFEMYRAVLESDPSDPHARQRIYEMIQIYHRLTEDAEARDFIRARTYYQNYLFLLKYVNIRFGDQGVSEEMTRVRDRIQRLGTDTRSAEQLVKKGDMYFIAQKFTTPPGKNAFVFYKAALDKNPTRADARKRLREILRRYARWGYQAYDEGDHQAAIRFYRQYLMVEQFLSELRKKEVMRAETDRIEARMIRLESVTALLQEGREHLRTIHICAPGKVRSAFAVYEKALALHPQNRRAGADLRELMRHCLERACEADGAGDYPTAAAAFRQYLPIAKYALHLTGDPNIKREVRKAEGTLKDLEGRMQSAELDRLKQRLSHEFKAYRELRSQENGGENVAGQVVPVLRDIVGTLTALESLYYQLSGKRPDISDKISYIRQVRKGLETEIGARAEKAF</sequence>
<feature type="coiled-coil region" evidence="1">
    <location>
        <begin position="498"/>
        <end position="537"/>
    </location>
</feature>
<dbReference type="InterPro" id="IPR011990">
    <property type="entry name" value="TPR-like_helical_dom_sf"/>
</dbReference>
<accession>A0A401FY49</accession>